<dbReference type="RefSeq" id="WP_004987092.1">
    <property type="nucleotide sequence ID" value="NZ_DS999641.1"/>
</dbReference>
<reference evidence="3" key="1">
    <citation type="submission" date="2008-12" db="EMBL/GenBank/DDBJ databases">
        <title>Annotation of Streptomyces ghanaensis ATCC 14672.</title>
        <authorList>
            <consortium name="The Broad Institute Genome Sequencing Platform"/>
            <consortium name="Broad Institute Microbial Sequencing Center"/>
            <person name="Fischbach M."/>
            <person name="Ward D."/>
            <person name="Young S."/>
            <person name="Kodira C.D."/>
            <person name="Zeng Q."/>
            <person name="Koehrsen M."/>
            <person name="Godfrey P."/>
            <person name="Alvarado L."/>
            <person name="Berlin A.M."/>
            <person name="Borenstein D."/>
            <person name="Chen Z."/>
            <person name="Engels R."/>
            <person name="Freedman E."/>
            <person name="Gellesch M."/>
            <person name="Goldberg J."/>
            <person name="Griggs A."/>
            <person name="Gujja S."/>
            <person name="Heiman D.I."/>
            <person name="Hepburn T.A."/>
            <person name="Howarth C."/>
            <person name="Jen D."/>
            <person name="Larson L."/>
            <person name="Lewis B."/>
            <person name="Mehta T."/>
            <person name="Park D."/>
            <person name="Pearson M."/>
            <person name="Roberts A."/>
            <person name="Saif S."/>
            <person name="Shea T.D."/>
            <person name="Shenoy N."/>
            <person name="Sisk P."/>
            <person name="Stolte C."/>
            <person name="Sykes S.N."/>
            <person name="Walk T."/>
            <person name="White J."/>
            <person name="Yandava C."/>
            <person name="Straight P."/>
            <person name="Clardy J."/>
            <person name="Hung D."/>
            <person name="Kolter R."/>
            <person name="Mekalanos J."/>
            <person name="Walker S."/>
            <person name="Walsh C.T."/>
            <person name="Wieland B.L.C."/>
            <person name="Ilzarbe M."/>
            <person name="Galagan J."/>
            <person name="Nusbaum C."/>
            <person name="Birren B."/>
        </authorList>
    </citation>
    <scope>NUCLEOTIDE SEQUENCE [LARGE SCALE GENOMIC DNA]</scope>
    <source>
        <strain evidence="3">ATCC 14672 / DSM 40746 / JCM 4963 / KCTC 9882 / NRRL B-12104 / FH 1290</strain>
    </source>
</reference>
<dbReference type="Proteomes" id="UP000003824">
    <property type="component" value="Unassembled WGS sequence"/>
</dbReference>
<protein>
    <submittedName>
        <fullName evidence="2">Predicted protein</fullName>
    </submittedName>
</protein>
<dbReference type="EMBL" id="DS999641">
    <property type="protein sequence ID" value="EFE69028.2"/>
    <property type="molecule type" value="Genomic_DNA"/>
</dbReference>
<feature type="compositionally biased region" description="Basic residues" evidence="1">
    <location>
        <begin position="30"/>
        <end position="39"/>
    </location>
</feature>
<gene>
    <name evidence="2" type="ORF">SSFG_04271</name>
</gene>
<feature type="region of interest" description="Disordered" evidence="1">
    <location>
        <begin position="18"/>
        <end position="55"/>
    </location>
</feature>
<dbReference type="AlphaFoldDB" id="D5ZXT0"/>
<sequence>MAGDWWFAVPRPAMDGYARVPSTPMTKGPRTLRRRRRARAAPARTAREGPDTVEE</sequence>
<name>D5ZXT0_STRV1</name>
<accession>D5ZXT0</accession>
<proteinExistence type="predicted"/>
<organism evidence="2 3">
    <name type="scientific">Streptomyces viridosporus (strain ATCC 14672 / DSM 40746 / JCM 4963 / KCTC 9882 / NRRL B-12104 / FH 1290)</name>
    <name type="common">Streptomyces ghanaensis</name>
    <dbReference type="NCBI Taxonomy" id="566461"/>
    <lineage>
        <taxon>Bacteria</taxon>
        <taxon>Bacillati</taxon>
        <taxon>Actinomycetota</taxon>
        <taxon>Actinomycetes</taxon>
        <taxon>Kitasatosporales</taxon>
        <taxon>Streptomycetaceae</taxon>
        <taxon>Streptomyces</taxon>
    </lineage>
</organism>
<evidence type="ECO:0000313" key="2">
    <source>
        <dbReference type="EMBL" id="EFE69028.2"/>
    </source>
</evidence>
<dbReference type="eggNOG" id="ENOG5032IQD">
    <property type="taxonomic scope" value="Bacteria"/>
</dbReference>
<evidence type="ECO:0000256" key="1">
    <source>
        <dbReference type="SAM" id="MobiDB-lite"/>
    </source>
</evidence>
<feature type="compositionally biased region" description="Basic and acidic residues" evidence="1">
    <location>
        <begin position="45"/>
        <end position="55"/>
    </location>
</feature>
<evidence type="ECO:0000313" key="3">
    <source>
        <dbReference type="Proteomes" id="UP000003824"/>
    </source>
</evidence>